<evidence type="ECO:0000256" key="7">
    <source>
        <dbReference type="ARBA" id="ARBA00023125"/>
    </source>
</evidence>
<dbReference type="Gene3D" id="3.30.160.60">
    <property type="entry name" value="Classic Zinc Finger"/>
    <property type="match status" value="10"/>
</dbReference>
<dbReference type="PANTHER" id="PTHR24399:SF70">
    <property type="entry name" value="C2H2-TYPE DOMAIN-CONTAINING PROTEIN"/>
    <property type="match status" value="1"/>
</dbReference>
<feature type="domain" description="THAP-type" evidence="14">
    <location>
        <begin position="1"/>
        <end position="82"/>
    </location>
</feature>
<evidence type="ECO:0000256" key="10">
    <source>
        <dbReference type="PROSITE-ProRule" id="PRU00042"/>
    </source>
</evidence>
<feature type="compositionally biased region" description="Polar residues" evidence="12">
    <location>
        <begin position="502"/>
        <end position="517"/>
    </location>
</feature>
<keyword evidence="2" id="KW-0479">Metal-binding</keyword>
<evidence type="ECO:0000256" key="1">
    <source>
        <dbReference type="ARBA" id="ARBA00004123"/>
    </source>
</evidence>
<feature type="compositionally biased region" description="Basic residues" evidence="12">
    <location>
        <begin position="1197"/>
        <end position="1207"/>
    </location>
</feature>
<feature type="region of interest" description="Disordered" evidence="12">
    <location>
        <begin position="72"/>
        <end position="110"/>
    </location>
</feature>
<keyword evidence="16" id="KW-1185">Reference proteome</keyword>
<feature type="domain" description="C2H2-type" evidence="13">
    <location>
        <begin position="336"/>
        <end position="363"/>
    </location>
</feature>
<feature type="compositionally biased region" description="Acidic residues" evidence="12">
    <location>
        <begin position="287"/>
        <end position="300"/>
    </location>
</feature>
<protein>
    <submittedName>
        <fullName evidence="15">Zinc finger protein 813</fullName>
    </submittedName>
</protein>
<comment type="subcellular location">
    <subcellularLocation>
        <location evidence="1">Nucleus</location>
    </subcellularLocation>
</comment>
<dbReference type="EMBL" id="CM014089">
    <property type="protein sequence ID" value="TKS79853.1"/>
    <property type="molecule type" value="Genomic_DNA"/>
</dbReference>
<dbReference type="FunFam" id="3.30.160.60:FF:000032">
    <property type="entry name" value="Krueppel-like factor 4"/>
    <property type="match status" value="1"/>
</dbReference>
<feature type="compositionally biased region" description="Basic and acidic residues" evidence="12">
    <location>
        <begin position="1120"/>
        <end position="1130"/>
    </location>
</feature>
<feature type="compositionally biased region" description="Low complexity" evidence="12">
    <location>
        <begin position="849"/>
        <end position="859"/>
    </location>
</feature>
<evidence type="ECO:0000256" key="3">
    <source>
        <dbReference type="ARBA" id="ARBA00022737"/>
    </source>
</evidence>
<evidence type="ECO:0000256" key="4">
    <source>
        <dbReference type="ARBA" id="ARBA00022771"/>
    </source>
</evidence>
<evidence type="ECO:0000313" key="16">
    <source>
        <dbReference type="Proteomes" id="UP000298787"/>
    </source>
</evidence>
<evidence type="ECO:0000313" key="15">
    <source>
        <dbReference type="EMBL" id="TKS79853.1"/>
    </source>
</evidence>
<dbReference type="SMART" id="SM00980">
    <property type="entry name" value="THAP"/>
    <property type="match status" value="2"/>
</dbReference>
<feature type="domain" description="C2H2-type" evidence="13">
    <location>
        <begin position="947"/>
        <end position="974"/>
    </location>
</feature>
<keyword evidence="5" id="KW-0862">Zinc</keyword>
<keyword evidence="9" id="KW-0539">Nucleus</keyword>
<sequence>MCSVVGCDSWRRSAQRFKLPEDPERRLEWIQFIAEVNKQRFKESSWTDIRVCSEHFKDDCFDSDTTVKVQPTLKPGAVPSLCPQSDDPESSLEPHDQLDRDAQGSPIPSSISYSTDTSDAFISVHGQMHPENTVGDLIGEKAALLQKKGKYDVNEKRPVQLINCNCPTCGGKLHMEKVSNGVLIILNQQCLQCEYRNQWMSQVSAPTTENEDLTGGTEVTPETKQAMPTDDTQSSITGVPEIVAVLGGENDPTDEEESSDPGDMDSDEDWKPEKNVLLAKVPKKETDDEDEVEEEEEEGCEYPAFVPSQSSQLCTECGKFFSKRWRHTCEHKIKPYPCNFCGKRCVSEVALNSHSRIHDANYEHRCKYCHMTFKIKVDKHTHEQTHVTEGKPYKCPDCSETFATNKERRIHLAGHRGLQQLKCDFCGIEFLWPLTLQRHLAVHTGERPFKCSVCQRGFNQAGHLKSHMRLHTGERPYKCQHCDKCFNHNVSLKSHVQRYHTPNSGCEENTKKTSNTGDAVGNGNKRGADSGLDNKEDEDDTEEDEIIFIPNKKRRGTGRGGYQSTTEACPVTVNIDCSAVRLLSQPDQTQAQDMCSVVGCESWRRSAQRFKLPEDPERRLEWVQFLFEVNGQRFKESSWTDITICSEHFTSDCYETMTPGTVQLKSGAVPSLCIKSEPDEPEPCQGTVGTLHVASQCDQIKTCNSPSSHSEESGLTSVAAQESPVHSDTSDAFMSDYNQMLQKVANIDMIREKAALLQMKGKYVVNEKRLLPLFSCKCPLCGSKVKVDKVTYGVLIILNQQCLQCDYRNQWKSQVNASVPTDDDQPLTRGIDVTAEIQQMAPTDDKHSAVTGVSEVATVSEEESDPTDETEESGNEVEMDSDDDWKPKEELIPKNRLTHSDESDEETENEDDYYPPLAFELSQLCTECGKFFNKRKPHTCEHKIKPFSCNICGKRCVTEVSLNSHSRVHDANYEHRCKYCHATFKTKVDKRTHEQTHVTEGRPYKCPDCPEIFATNKERRIHLQDHRGLRQLKCDFCGIEFYRNQALQRHLAVHTGEKPFKCSVCQRGFNQTNHLKSHMRLHTGERPYKCQHCDKCFNHNVSLKSHVQRYHTPNSGCEENSEKTKERESNSGDAVGNGNKRGADSGLDNVEEEEEEVEEDKEEEERIYRANVKRRTTGRPIGRPKRNAGQGSNTKTAKVKVRKKKRTCGSDEENEGEPIESDLSFELTEEEEERSDKVTSSTSRSRGRAKRSDSDCDFDPEVSKRKRCGSQNSGKGSGKRRGRPRKNQVVEDT</sequence>
<evidence type="ECO:0000256" key="8">
    <source>
        <dbReference type="ARBA" id="ARBA00023163"/>
    </source>
</evidence>
<evidence type="ECO:0000259" key="14">
    <source>
        <dbReference type="PROSITE" id="PS50950"/>
    </source>
</evidence>
<feature type="region of interest" description="Disordered" evidence="12">
    <location>
        <begin position="704"/>
        <end position="723"/>
    </location>
</feature>
<dbReference type="PROSITE" id="PS00028">
    <property type="entry name" value="ZINC_FINGER_C2H2_1"/>
    <property type="match status" value="12"/>
</dbReference>
<keyword evidence="4 10" id="KW-0863">Zinc-finger</keyword>
<feature type="domain" description="C2H2-type" evidence="13">
    <location>
        <begin position="975"/>
        <end position="1002"/>
    </location>
</feature>
<evidence type="ECO:0000256" key="12">
    <source>
        <dbReference type="SAM" id="MobiDB-lite"/>
    </source>
</evidence>
<gene>
    <name evidence="15" type="ORF">D9C73_013916</name>
</gene>
<feature type="domain" description="C2H2-type" evidence="13">
    <location>
        <begin position="393"/>
        <end position="420"/>
    </location>
</feature>
<dbReference type="FunFam" id="3.30.160.60:FF:000710">
    <property type="entry name" value="Zinc finger protein 768"/>
    <property type="match status" value="1"/>
</dbReference>
<dbReference type="PROSITE" id="PS50157">
    <property type="entry name" value="ZINC_FINGER_C2H2_2"/>
    <property type="match status" value="11"/>
</dbReference>
<dbReference type="SMART" id="SM00355">
    <property type="entry name" value="ZnF_C2H2"/>
    <property type="match status" value="12"/>
</dbReference>
<feature type="region of interest" description="Disordered" evidence="12">
    <location>
        <begin position="204"/>
        <end position="301"/>
    </location>
</feature>
<dbReference type="FunFam" id="3.30.160.60:FF:000624">
    <property type="entry name" value="zinc finger protein 697"/>
    <property type="match status" value="2"/>
</dbReference>
<evidence type="ECO:0000256" key="6">
    <source>
        <dbReference type="ARBA" id="ARBA00023015"/>
    </source>
</evidence>
<feature type="domain" description="C2H2-type" evidence="13">
    <location>
        <begin position="421"/>
        <end position="448"/>
    </location>
</feature>
<dbReference type="GO" id="GO:0000978">
    <property type="term" value="F:RNA polymerase II cis-regulatory region sequence-specific DNA binding"/>
    <property type="evidence" value="ECO:0007669"/>
    <property type="project" value="TreeGrafter"/>
</dbReference>
<dbReference type="PANTHER" id="PTHR24399">
    <property type="entry name" value="ZINC FINGER AND BTB DOMAIN-CONTAINING"/>
    <property type="match status" value="1"/>
</dbReference>
<organism evidence="15 16">
    <name type="scientific">Collichthys lucidus</name>
    <name type="common">Big head croaker</name>
    <name type="synonym">Sciaena lucida</name>
    <dbReference type="NCBI Taxonomy" id="240159"/>
    <lineage>
        <taxon>Eukaryota</taxon>
        <taxon>Metazoa</taxon>
        <taxon>Chordata</taxon>
        <taxon>Craniata</taxon>
        <taxon>Vertebrata</taxon>
        <taxon>Euteleostomi</taxon>
        <taxon>Actinopterygii</taxon>
        <taxon>Neopterygii</taxon>
        <taxon>Teleostei</taxon>
        <taxon>Neoteleostei</taxon>
        <taxon>Acanthomorphata</taxon>
        <taxon>Eupercaria</taxon>
        <taxon>Sciaenidae</taxon>
        <taxon>Collichthys</taxon>
    </lineage>
</organism>
<reference evidence="15 16" key="1">
    <citation type="submission" date="2019-01" db="EMBL/GenBank/DDBJ databases">
        <title>Genome Assembly of Collichthys lucidus.</title>
        <authorList>
            <person name="Cai M."/>
            <person name="Xiao S."/>
        </authorList>
    </citation>
    <scope>NUCLEOTIDE SEQUENCE [LARGE SCALE GENOMIC DNA]</scope>
    <source>
        <strain evidence="15">JT15FE1705JMU</strain>
        <tissue evidence="15">Muscle</tissue>
    </source>
</reference>
<keyword evidence="7 11" id="KW-0238">DNA-binding</keyword>
<dbReference type="GO" id="GO:0008270">
    <property type="term" value="F:zinc ion binding"/>
    <property type="evidence" value="ECO:0007669"/>
    <property type="project" value="UniProtKB-KW"/>
</dbReference>
<keyword evidence="6" id="KW-0805">Transcription regulation</keyword>
<dbReference type="InterPro" id="IPR006612">
    <property type="entry name" value="THAP_Znf"/>
</dbReference>
<evidence type="ECO:0000256" key="11">
    <source>
        <dbReference type="PROSITE-ProRule" id="PRU00309"/>
    </source>
</evidence>
<feature type="domain" description="C2H2-type" evidence="13">
    <location>
        <begin position="477"/>
        <end position="505"/>
    </location>
</feature>
<feature type="region of interest" description="Disordered" evidence="12">
    <location>
        <begin position="840"/>
        <end position="912"/>
    </location>
</feature>
<feature type="domain" description="C2H2-type" evidence="13">
    <location>
        <begin position="1004"/>
        <end position="1031"/>
    </location>
</feature>
<feature type="domain" description="C2H2-type" evidence="13">
    <location>
        <begin position="1060"/>
        <end position="1087"/>
    </location>
</feature>
<dbReference type="InterPro" id="IPR036236">
    <property type="entry name" value="Znf_C2H2_sf"/>
</dbReference>
<feature type="domain" description="THAP-type" evidence="14">
    <location>
        <begin position="590"/>
        <end position="673"/>
    </location>
</feature>
<dbReference type="STRING" id="240159.A0A4U5UX50"/>
<feature type="compositionally biased region" description="Basic and acidic residues" evidence="12">
    <location>
        <begin position="92"/>
        <end position="102"/>
    </location>
</feature>
<dbReference type="SUPFAM" id="SSF57716">
    <property type="entry name" value="Glucocorticoid receptor-like (DNA-binding domain)"/>
    <property type="match status" value="2"/>
</dbReference>
<evidence type="ECO:0000256" key="9">
    <source>
        <dbReference type="ARBA" id="ARBA00023242"/>
    </source>
</evidence>
<name>A0A4U5UX50_COLLU</name>
<feature type="region of interest" description="Disordered" evidence="12">
    <location>
        <begin position="1111"/>
        <end position="1293"/>
    </location>
</feature>
<dbReference type="GO" id="GO:0005654">
    <property type="term" value="C:nucleoplasm"/>
    <property type="evidence" value="ECO:0007669"/>
    <property type="project" value="TreeGrafter"/>
</dbReference>
<feature type="compositionally biased region" description="Acidic residues" evidence="12">
    <location>
        <begin position="535"/>
        <end position="544"/>
    </location>
</feature>
<dbReference type="InterPro" id="IPR013087">
    <property type="entry name" value="Znf_C2H2_type"/>
</dbReference>
<feature type="compositionally biased region" description="Acidic residues" evidence="12">
    <location>
        <begin position="1210"/>
        <end position="1220"/>
    </location>
</feature>
<dbReference type="FunFam" id="3.30.160.60:FF:000446">
    <property type="entry name" value="Zinc finger protein"/>
    <property type="match status" value="1"/>
</dbReference>
<feature type="compositionally biased region" description="Basic and acidic residues" evidence="12">
    <location>
        <begin position="884"/>
        <end position="901"/>
    </location>
</feature>
<dbReference type="Pfam" id="PF05485">
    <property type="entry name" value="THAP"/>
    <property type="match status" value="2"/>
</dbReference>
<evidence type="ECO:0000256" key="2">
    <source>
        <dbReference type="ARBA" id="ARBA00022723"/>
    </source>
</evidence>
<dbReference type="SUPFAM" id="SSF57667">
    <property type="entry name" value="beta-beta-alpha zinc fingers"/>
    <property type="match status" value="7"/>
</dbReference>
<feature type="domain" description="C2H2-type" evidence="13">
    <location>
        <begin position="449"/>
        <end position="476"/>
    </location>
</feature>
<keyword evidence="8" id="KW-0804">Transcription</keyword>
<dbReference type="SMART" id="SM00692">
    <property type="entry name" value="DM3"/>
    <property type="match status" value="2"/>
</dbReference>
<feature type="compositionally biased region" description="Acidic residues" evidence="12">
    <location>
        <begin position="902"/>
        <end position="912"/>
    </location>
</feature>
<feature type="domain" description="C2H2-type" evidence="13">
    <location>
        <begin position="1088"/>
        <end position="1116"/>
    </location>
</feature>
<accession>A0A4U5UX50</accession>
<dbReference type="Pfam" id="PF00096">
    <property type="entry name" value="zf-C2H2"/>
    <property type="match status" value="5"/>
</dbReference>
<dbReference type="Proteomes" id="UP000298787">
    <property type="component" value="Chromosome 12"/>
</dbReference>
<feature type="compositionally biased region" description="Basic residues" evidence="12">
    <location>
        <begin position="1171"/>
        <end position="1186"/>
    </location>
</feature>
<feature type="region of interest" description="Disordered" evidence="12">
    <location>
        <begin position="502"/>
        <end position="544"/>
    </location>
</feature>
<feature type="compositionally biased region" description="Acidic residues" evidence="12">
    <location>
        <begin position="860"/>
        <end position="883"/>
    </location>
</feature>
<feature type="compositionally biased region" description="Basic residues" evidence="12">
    <location>
        <begin position="1277"/>
        <end position="1286"/>
    </location>
</feature>
<keyword evidence="3" id="KW-0677">Repeat</keyword>
<proteinExistence type="predicted"/>
<dbReference type="GO" id="GO:0001227">
    <property type="term" value="F:DNA-binding transcription repressor activity, RNA polymerase II-specific"/>
    <property type="evidence" value="ECO:0007669"/>
    <property type="project" value="TreeGrafter"/>
</dbReference>
<feature type="domain" description="C2H2-type" evidence="13">
    <location>
        <begin position="1032"/>
        <end position="1059"/>
    </location>
</feature>
<dbReference type="PROSITE" id="PS50950">
    <property type="entry name" value="ZF_THAP"/>
    <property type="match status" value="2"/>
</dbReference>
<feature type="compositionally biased region" description="Acidic residues" evidence="12">
    <location>
        <begin position="1149"/>
        <end position="1165"/>
    </location>
</feature>
<evidence type="ECO:0000259" key="13">
    <source>
        <dbReference type="PROSITE" id="PS50157"/>
    </source>
</evidence>
<evidence type="ECO:0000256" key="5">
    <source>
        <dbReference type="ARBA" id="ARBA00022833"/>
    </source>
</evidence>
<feature type="compositionally biased region" description="Acidic residues" evidence="12">
    <location>
        <begin position="251"/>
        <end position="268"/>
    </location>
</feature>